<reference evidence="6 7" key="1">
    <citation type="submission" date="2016-07" db="EMBL/GenBank/DDBJ databases">
        <title>Draft genome sequence of Methyloligella halotolerans C2T (VKM B-2706T=CCUG 61687T=DSM 25045T), a halotolerant polyhydroxybutyrate accumulating methylotroph.</title>
        <authorList>
            <person name="Vasilenko O.V."/>
            <person name="Doronina N.V."/>
            <person name="Poroshina M.N."/>
            <person name="Tarlachkov S.V."/>
            <person name="Trotsenko Y.A."/>
        </authorList>
    </citation>
    <scope>NUCLEOTIDE SEQUENCE [LARGE SCALE GENOMIC DNA]</scope>
    <source>
        <strain evidence="6 7">VKM B-2706</strain>
    </source>
</reference>
<dbReference type="GO" id="GO:0022904">
    <property type="term" value="P:respiratory electron transport chain"/>
    <property type="evidence" value="ECO:0007669"/>
    <property type="project" value="TreeGrafter"/>
</dbReference>
<dbReference type="SUPFAM" id="SSF56176">
    <property type="entry name" value="FAD-binding/transporter-associated domain-like"/>
    <property type="match status" value="1"/>
</dbReference>
<dbReference type="InterPro" id="IPR016164">
    <property type="entry name" value="FAD-linked_Oxase-like_C"/>
</dbReference>
<feature type="domain" description="FAD-binding PCMH-type" evidence="5">
    <location>
        <begin position="42"/>
        <end position="223"/>
    </location>
</feature>
<dbReference type="Gene3D" id="1.10.45.10">
    <property type="entry name" value="Vanillyl-alcohol Oxidase, Chain A, domain 4"/>
    <property type="match status" value="1"/>
</dbReference>
<comment type="caution">
    <text evidence="6">The sequence shown here is derived from an EMBL/GenBank/DDBJ whole genome shotgun (WGS) entry which is preliminary data.</text>
</comment>
<gene>
    <name evidence="6" type="ORF">A7A08_02055</name>
</gene>
<dbReference type="PROSITE" id="PS51387">
    <property type="entry name" value="FAD_PCMH"/>
    <property type="match status" value="1"/>
</dbReference>
<proteinExistence type="inferred from homology"/>
<evidence type="ECO:0000259" key="5">
    <source>
        <dbReference type="PROSITE" id="PS51387"/>
    </source>
</evidence>
<dbReference type="InterPro" id="IPR016171">
    <property type="entry name" value="Vanillyl_alc_oxidase_C-sub2"/>
</dbReference>
<dbReference type="InterPro" id="IPR004113">
    <property type="entry name" value="FAD-bd_oxidored_4_C"/>
</dbReference>
<dbReference type="SUPFAM" id="SSF55103">
    <property type="entry name" value="FAD-linked oxidases, C-terminal domain"/>
    <property type="match status" value="1"/>
</dbReference>
<dbReference type="PANTHER" id="PTHR43716">
    <property type="entry name" value="D-2-HYDROXYGLUTARATE DEHYDROGENASE, MITOCHONDRIAL"/>
    <property type="match status" value="1"/>
</dbReference>
<dbReference type="PATRIC" id="fig|1177755.3.peg.2063"/>
<evidence type="ECO:0000256" key="2">
    <source>
        <dbReference type="ARBA" id="ARBA00008000"/>
    </source>
</evidence>
<dbReference type="Gene3D" id="3.30.70.2740">
    <property type="match status" value="1"/>
</dbReference>
<dbReference type="InterPro" id="IPR051264">
    <property type="entry name" value="FAD-oxidored/transferase_4"/>
</dbReference>
<evidence type="ECO:0000256" key="3">
    <source>
        <dbReference type="ARBA" id="ARBA00022630"/>
    </source>
</evidence>
<dbReference type="Pfam" id="PF02913">
    <property type="entry name" value="FAD-oxidase_C"/>
    <property type="match status" value="1"/>
</dbReference>
<dbReference type="FunFam" id="1.10.45.10:FF:000001">
    <property type="entry name" value="D-lactate dehydrogenase mitochondrial"/>
    <property type="match status" value="1"/>
</dbReference>
<sequence length="475" mass="50600">MAELKAPSPDILQQFVAIVGEAHAISDAGAMAPYLHEWRDRYHGKAALVLMPGSVDEVSQILALANQTGTAIVPQGGNTGLVGGQIPSEAGDEILLNLSRLNRIREIDLAGNCMTVEAGLVLAQAQDVALNAHRLFPLRIASEGSCQIGGVLSTNAGGTAVLAYGNARDLVLGLEVVLADGRVWDGLKPLRKDNSGYDLKHLFMGAEGTLGVITAAVIRLFPIPAETATAMVGFRSLQDAAAFFDRAYQFGATELTAFEIIPRIGIEFVTRHFEGTKDPLQKSHAWYALVEFSSANADAGLASGVEALLAEALEAGEIADGTIAHSLDQAGALWRLREDMSEAQKYEGGSIKHDVSVPVADIPEFITRADQLIQLMVPGARPVPFGHYGDGNIHYNISQPPGQDKAIFLSHWEAVNAAVHEIVLDLGGSISAEHGVGQAKRDMLPHAKSEVELELMRSIKRTLDPKGILNPGKVV</sequence>
<dbReference type="AlphaFoldDB" id="A0A1E2RYX9"/>
<dbReference type="RefSeq" id="WP_069095278.1">
    <property type="nucleotide sequence ID" value="NZ_MASI01000004.1"/>
</dbReference>
<dbReference type="GO" id="GO:0016491">
    <property type="term" value="F:oxidoreductase activity"/>
    <property type="evidence" value="ECO:0007669"/>
    <property type="project" value="UniProtKB-KW"/>
</dbReference>
<dbReference type="InterPro" id="IPR016167">
    <property type="entry name" value="FAD-bd_PCMH_sub1"/>
</dbReference>
<evidence type="ECO:0000256" key="4">
    <source>
        <dbReference type="ARBA" id="ARBA00022827"/>
    </source>
</evidence>
<keyword evidence="6" id="KW-0560">Oxidoreductase</keyword>
<dbReference type="OrthoDB" id="9809290at2"/>
<dbReference type="PANTHER" id="PTHR43716:SF2">
    <property type="entry name" value="BLL6224 PROTEIN"/>
    <property type="match status" value="1"/>
</dbReference>
<dbReference type="Pfam" id="PF01565">
    <property type="entry name" value="FAD_binding_4"/>
    <property type="match status" value="1"/>
</dbReference>
<dbReference type="Proteomes" id="UP000095087">
    <property type="component" value="Unassembled WGS sequence"/>
</dbReference>
<comment type="similarity">
    <text evidence="2">Belongs to the FAD-binding oxidoreductase/transferase type 4 family.</text>
</comment>
<dbReference type="EMBL" id="MASI01000004">
    <property type="protein sequence ID" value="ODA67308.1"/>
    <property type="molecule type" value="Genomic_DNA"/>
</dbReference>
<dbReference type="Gene3D" id="3.30.43.10">
    <property type="entry name" value="Uridine Diphospho-n-acetylenolpyruvylglucosamine Reductase, domain 2"/>
    <property type="match status" value="1"/>
</dbReference>
<keyword evidence="7" id="KW-1185">Reference proteome</keyword>
<dbReference type="EC" id="1.-.-.-" evidence="6"/>
<organism evidence="6 7">
    <name type="scientific">Methyloligella halotolerans</name>
    <dbReference type="NCBI Taxonomy" id="1177755"/>
    <lineage>
        <taxon>Bacteria</taxon>
        <taxon>Pseudomonadati</taxon>
        <taxon>Pseudomonadota</taxon>
        <taxon>Alphaproteobacteria</taxon>
        <taxon>Hyphomicrobiales</taxon>
        <taxon>Hyphomicrobiaceae</taxon>
        <taxon>Methyloligella</taxon>
    </lineage>
</organism>
<evidence type="ECO:0000313" key="6">
    <source>
        <dbReference type="EMBL" id="ODA67308.1"/>
    </source>
</evidence>
<dbReference type="STRING" id="1177755.A7A08_02055"/>
<keyword evidence="3" id="KW-0285">Flavoprotein</keyword>
<dbReference type="Gene3D" id="3.30.70.2190">
    <property type="match status" value="1"/>
</dbReference>
<dbReference type="InterPro" id="IPR016166">
    <property type="entry name" value="FAD-bd_PCMH"/>
</dbReference>
<dbReference type="GO" id="GO:0071949">
    <property type="term" value="F:FAD binding"/>
    <property type="evidence" value="ECO:0007669"/>
    <property type="project" value="InterPro"/>
</dbReference>
<dbReference type="InterPro" id="IPR036318">
    <property type="entry name" value="FAD-bd_PCMH-like_sf"/>
</dbReference>
<comment type="cofactor">
    <cofactor evidence="1">
        <name>FAD</name>
        <dbReference type="ChEBI" id="CHEBI:57692"/>
    </cofactor>
</comment>
<dbReference type="InterPro" id="IPR016169">
    <property type="entry name" value="FAD-bd_PCMH_sub2"/>
</dbReference>
<keyword evidence="4" id="KW-0274">FAD</keyword>
<accession>A0A1E2RYX9</accession>
<evidence type="ECO:0000256" key="1">
    <source>
        <dbReference type="ARBA" id="ARBA00001974"/>
    </source>
</evidence>
<protein>
    <submittedName>
        <fullName evidence="6">Putative FAD-linked oxidoreductase</fullName>
        <ecNumber evidence="6">1.-.-.-</ecNumber>
    </submittedName>
</protein>
<dbReference type="InterPro" id="IPR006094">
    <property type="entry name" value="Oxid_FAD_bind_N"/>
</dbReference>
<evidence type="ECO:0000313" key="7">
    <source>
        <dbReference type="Proteomes" id="UP000095087"/>
    </source>
</evidence>
<dbReference type="Gene3D" id="3.30.465.10">
    <property type="match status" value="1"/>
</dbReference>
<name>A0A1E2RYX9_9HYPH</name>